<sequence>MLSIHSSIALVGARRIATSSSAAAAATTTTRGVATFTRSYPSFQHPAPTASRSRAAFFQQSCHHSFAASLQAESHHAQRKWKSLLAAVGLVGLVSVYSLSLSDPVKLEAAPSGAASSLTSIAADPSQQGVVYADTNLSFPLYIPTPASFNSTQPEPKLRLVGLGVRTVSFLCVRVYVAALYIDESKLLSSDLTDENSLEQRMKTLLDQGTPAVIRIVPVRNTDFNHLRDGFIRALQARLKLALKASRVEAGSSVEEQFTRGVQQIKESFPRGSVPKGSPLDVVVVPQKGGRASLNFEYGGEVFGQVRSGSEEVKAGKGADEGFTVARELVLAYFAEQGEISTPFKKSVEQGLQQKQL</sequence>
<name>A0A140KNM9_9BASI</name>
<dbReference type="OrthoDB" id="18193at2759"/>
<feature type="domain" description="Chalcone isomerase" evidence="1">
    <location>
        <begin position="157"/>
        <end position="186"/>
    </location>
</feature>
<dbReference type="Pfam" id="PF16035">
    <property type="entry name" value="Chalcone_2"/>
    <property type="match status" value="2"/>
</dbReference>
<dbReference type="AlphaFoldDB" id="A0A140KNM9"/>
<accession>A0A140KNM9</accession>
<proteinExistence type="predicted"/>
<dbReference type="SUPFAM" id="SSF54626">
    <property type="entry name" value="Chalcone isomerase"/>
    <property type="match status" value="1"/>
</dbReference>
<organism evidence="2">
    <name type="scientific">Sporisorium scitamineum</name>
    <dbReference type="NCBI Taxonomy" id="49012"/>
    <lineage>
        <taxon>Eukaryota</taxon>
        <taxon>Fungi</taxon>
        <taxon>Dikarya</taxon>
        <taxon>Basidiomycota</taxon>
        <taxon>Ustilaginomycotina</taxon>
        <taxon>Ustilaginomycetes</taxon>
        <taxon>Ustilaginales</taxon>
        <taxon>Ustilaginaceae</taxon>
        <taxon>Sporisorium</taxon>
    </lineage>
</organism>
<dbReference type="InterPro" id="IPR036298">
    <property type="entry name" value="Chalcone_isomerase_sf"/>
</dbReference>
<reference evidence="2" key="1">
    <citation type="submission" date="2014-06" db="EMBL/GenBank/DDBJ databases">
        <authorList>
            <person name="Ju J."/>
            <person name="Zhang J."/>
        </authorList>
    </citation>
    <scope>NUCLEOTIDE SEQUENCE</scope>
    <source>
        <strain evidence="2">SscI8</strain>
    </source>
</reference>
<dbReference type="InterPro" id="IPR016087">
    <property type="entry name" value="Chalcone_isomerase"/>
</dbReference>
<dbReference type="EMBL" id="LK056694">
    <property type="protein sequence ID" value="CDU26404.1"/>
    <property type="molecule type" value="Genomic_DNA"/>
</dbReference>
<dbReference type="PANTHER" id="PTHR47284">
    <property type="entry name" value="FATTY-ACID-BINDING PROTEIN 2"/>
    <property type="match status" value="1"/>
</dbReference>
<feature type="domain" description="Chalcone isomerase" evidence="1">
    <location>
        <begin position="187"/>
        <end position="348"/>
    </location>
</feature>
<dbReference type="Gene3D" id="3.50.70.10">
    <property type="match status" value="1"/>
</dbReference>
<protein>
    <recommendedName>
        <fullName evidence="1">Chalcone isomerase domain-containing protein</fullName>
    </recommendedName>
</protein>
<dbReference type="PANTHER" id="PTHR47284:SF3">
    <property type="entry name" value="FATTY-ACID-BINDING PROTEIN 2"/>
    <property type="match status" value="1"/>
</dbReference>
<evidence type="ECO:0000313" key="2">
    <source>
        <dbReference type="EMBL" id="CDU26404.1"/>
    </source>
</evidence>
<gene>
    <name evidence="2" type="ORF">SPSC_06598</name>
</gene>
<dbReference type="GO" id="GO:0016872">
    <property type="term" value="F:intramolecular lyase activity"/>
    <property type="evidence" value="ECO:0007669"/>
    <property type="project" value="InterPro"/>
</dbReference>
<evidence type="ECO:0000259" key="1">
    <source>
        <dbReference type="Pfam" id="PF16035"/>
    </source>
</evidence>
<dbReference type="InterPro" id="IPR016088">
    <property type="entry name" value="Chalcone_isomerase_3-sand"/>
</dbReference>